<evidence type="ECO:0000313" key="6">
    <source>
        <dbReference type="EMBL" id="MBM2766742.1"/>
    </source>
</evidence>
<comment type="caution">
    <text evidence="6">The sequence shown here is derived from an EMBL/GenBank/DDBJ whole genome shotgun (WGS) entry which is preliminary data.</text>
</comment>
<protein>
    <submittedName>
        <fullName evidence="6">NADH-quinone oxidoreductase subunit H</fullName>
    </submittedName>
</protein>
<accession>A0ABS2B193</accession>
<keyword evidence="4 5" id="KW-0472">Membrane</keyword>
<dbReference type="PANTHER" id="PTHR43359">
    <property type="entry name" value="FORMATE HYDROGENLYASE SUBUNIT 4"/>
    <property type="match status" value="1"/>
</dbReference>
<feature type="transmembrane region" description="Helical" evidence="5">
    <location>
        <begin position="290"/>
        <end position="314"/>
    </location>
</feature>
<keyword evidence="7" id="KW-1185">Reference proteome</keyword>
<keyword evidence="3 5" id="KW-1133">Transmembrane helix</keyword>
<organism evidence="6 7">
    <name type="scientific">Burkholderia anthina</name>
    <dbReference type="NCBI Taxonomy" id="179879"/>
    <lineage>
        <taxon>Bacteria</taxon>
        <taxon>Pseudomonadati</taxon>
        <taxon>Pseudomonadota</taxon>
        <taxon>Betaproteobacteria</taxon>
        <taxon>Burkholderiales</taxon>
        <taxon>Burkholderiaceae</taxon>
        <taxon>Burkholderia</taxon>
        <taxon>Burkholderia cepacia complex</taxon>
    </lineage>
</organism>
<dbReference type="InterPro" id="IPR001694">
    <property type="entry name" value="NADH_UbQ_OxRdtase_su1/FPO"/>
</dbReference>
<evidence type="ECO:0000256" key="3">
    <source>
        <dbReference type="ARBA" id="ARBA00022989"/>
    </source>
</evidence>
<gene>
    <name evidence="6" type="ORF">JQK92_09930</name>
</gene>
<feature type="transmembrane region" description="Helical" evidence="5">
    <location>
        <begin position="133"/>
        <end position="154"/>
    </location>
</feature>
<evidence type="ECO:0000256" key="1">
    <source>
        <dbReference type="ARBA" id="ARBA00004141"/>
    </source>
</evidence>
<dbReference type="Proteomes" id="UP000755577">
    <property type="component" value="Unassembled WGS sequence"/>
</dbReference>
<evidence type="ECO:0000256" key="5">
    <source>
        <dbReference type="SAM" id="Phobius"/>
    </source>
</evidence>
<dbReference type="Pfam" id="PF00146">
    <property type="entry name" value="NADHdh"/>
    <property type="match status" value="1"/>
</dbReference>
<evidence type="ECO:0000313" key="7">
    <source>
        <dbReference type="Proteomes" id="UP000755577"/>
    </source>
</evidence>
<evidence type="ECO:0000256" key="2">
    <source>
        <dbReference type="ARBA" id="ARBA00022692"/>
    </source>
</evidence>
<dbReference type="PANTHER" id="PTHR43359:SF1">
    <property type="entry name" value="FORMATE HYDROGENLYASE SUBUNIT 4-RELATED"/>
    <property type="match status" value="1"/>
</dbReference>
<name>A0ABS2B193_9BURK</name>
<sequence length="347" mass="38207">MLRTATVEPVARHRLRGRSPRWRCRSRSGSAVVSARDILLQVAQVVTVLALSPLLQGVILQWEERLQRGQGPGIFQPYRDLRKLFRKQLVVPHTASWIYWCAPVVAFTCMLTVPILIPVLTDFPLPLSDMGDILGGGLILTLGSFAIVLAGLDSGSAYGGIGASRAVMLGILAEPTLILVLVGITLLAKSMLPFVVNHLLVRQPSVYWSPAHLFLVFAFFVLLLVETDRLPIHSSTHIEVYMIEEARILEYSGPLLALLKWASTMKQFILYTIFCNVLTLPWGLSQRGTALGALGAAAGLFARMLVVVLVVVLVETAQSRLRFFRYQEPLAASFMLAILAIAANQLR</sequence>
<dbReference type="EMBL" id="JAFCIQ010000005">
    <property type="protein sequence ID" value="MBM2766742.1"/>
    <property type="molecule type" value="Genomic_DNA"/>
</dbReference>
<feature type="transmembrane region" description="Helical" evidence="5">
    <location>
        <begin position="97"/>
        <end position="121"/>
    </location>
</feature>
<evidence type="ECO:0000256" key="4">
    <source>
        <dbReference type="ARBA" id="ARBA00023136"/>
    </source>
</evidence>
<dbReference type="InterPro" id="IPR052561">
    <property type="entry name" value="ComplexI_Subunit1"/>
</dbReference>
<keyword evidence="2 5" id="KW-0812">Transmembrane</keyword>
<feature type="transmembrane region" description="Helical" evidence="5">
    <location>
        <begin position="166"/>
        <end position="187"/>
    </location>
</feature>
<feature type="transmembrane region" description="Helical" evidence="5">
    <location>
        <begin position="268"/>
        <end position="284"/>
    </location>
</feature>
<feature type="transmembrane region" description="Helical" evidence="5">
    <location>
        <begin position="207"/>
        <end position="225"/>
    </location>
</feature>
<proteinExistence type="predicted"/>
<reference evidence="6 7" key="1">
    <citation type="submission" date="2021-02" db="EMBL/GenBank/DDBJ databases">
        <title>Draft genome of the type strains Burkholderia anthina DSM16086.</title>
        <authorList>
            <person name="Hertel R."/>
            <person name="Meissner J."/>
            <person name="Poehlein A."/>
            <person name="Daniel R."/>
            <person name="Commichau F.M."/>
        </authorList>
    </citation>
    <scope>NUCLEOTIDE SEQUENCE [LARGE SCALE GENOMIC DNA]</scope>
    <source>
        <strain evidence="6 7">DSM 16086</strain>
    </source>
</reference>
<comment type="subcellular location">
    <subcellularLocation>
        <location evidence="1">Membrane</location>
        <topology evidence="1">Multi-pass membrane protein</topology>
    </subcellularLocation>
</comment>